<protein>
    <submittedName>
        <fullName evidence="3">Uncharacterized protein</fullName>
    </submittedName>
</protein>
<keyword evidence="1" id="KW-0175">Coiled coil</keyword>
<proteinExistence type="predicted"/>
<sequence>MSERKDGDDMRMEELKRGFWGYQKEGVYRCITSMEEEFSARLMEKDAALAKLEEQYQARVRELEEALARAQEENRAQSRSQAAISEALLRAQDYAQKLREESQRQEETVRRDIAARAHRQQRELDAYQGELDRLRQTVRTLLEELDSRTGAVQGKLELLRAEAPEVPEVPGPGEEDGGAPETEPQVV</sequence>
<reference evidence="3" key="2">
    <citation type="submission" date="2021-04" db="EMBL/GenBank/DDBJ databases">
        <authorList>
            <person name="Gilroy R."/>
        </authorList>
    </citation>
    <scope>NUCLEOTIDE SEQUENCE</scope>
    <source>
        <strain evidence="3">CHK186-1790</strain>
    </source>
</reference>
<accession>A0A9D2P0L1</accession>
<dbReference type="Proteomes" id="UP000823882">
    <property type="component" value="Unassembled WGS sequence"/>
</dbReference>
<gene>
    <name evidence="3" type="ORF">H9701_05960</name>
</gene>
<dbReference type="AlphaFoldDB" id="A0A9D2P0L1"/>
<evidence type="ECO:0000256" key="2">
    <source>
        <dbReference type="SAM" id="MobiDB-lite"/>
    </source>
</evidence>
<name>A0A9D2P0L1_9FIRM</name>
<evidence type="ECO:0000313" key="3">
    <source>
        <dbReference type="EMBL" id="HJC41081.1"/>
    </source>
</evidence>
<reference evidence="3" key="1">
    <citation type="journal article" date="2021" name="PeerJ">
        <title>Extensive microbial diversity within the chicken gut microbiome revealed by metagenomics and culture.</title>
        <authorList>
            <person name="Gilroy R."/>
            <person name="Ravi A."/>
            <person name="Getino M."/>
            <person name="Pursley I."/>
            <person name="Horton D.L."/>
            <person name="Alikhan N.F."/>
            <person name="Baker D."/>
            <person name="Gharbi K."/>
            <person name="Hall N."/>
            <person name="Watson M."/>
            <person name="Adriaenssens E.M."/>
            <person name="Foster-Nyarko E."/>
            <person name="Jarju S."/>
            <person name="Secka A."/>
            <person name="Antonio M."/>
            <person name="Oren A."/>
            <person name="Chaudhuri R.R."/>
            <person name="La Ragione R."/>
            <person name="Hildebrand F."/>
            <person name="Pallen M.J."/>
        </authorList>
    </citation>
    <scope>NUCLEOTIDE SEQUENCE</scope>
    <source>
        <strain evidence="3">CHK186-1790</strain>
    </source>
</reference>
<feature type="coiled-coil region" evidence="1">
    <location>
        <begin position="35"/>
        <end position="144"/>
    </location>
</feature>
<feature type="region of interest" description="Disordered" evidence="2">
    <location>
        <begin position="152"/>
        <end position="187"/>
    </location>
</feature>
<evidence type="ECO:0000313" key="4">
    <source>
        <dbReference type="Proteomes" id="UP000823882"/>
    </source>
</evidence>
<comment type="caution">
    <text evidence="3">The sequence shown here is derived from an EMBL/GenBank/DDBJ whole genome shotgun (WGS) entry which is preliminary data.</text>
</comment>
<evidence type="ECO:0000256" key="1">
    <source>
        <dbReference type="SAM" id="Coils"/>
    </source>
</evidence>
<organism evidence="3 4">
    <name type="scientific">Candidatus Intestinimonas pullistercoris</name>
    <dbReference type="NCBI Taxonomy" id="2838623"/>
    <lineage>
        <taxon>Bacteria</taxon>
        <taxon>Bacillati</taxon>
        <taxon>Bacillota</taxon>
        <taxon>Clostridia</taxon>
        <taxon>Eubacteriales</taxon>
        <taxon>Intestinimonas</taxon>
    </lineage>
</organism>
<dbReference type="EMBL" id="DWWJ01000104">
    <property type="protein sequence ID" value="HJC41081.1"/>
    <property type="molecule type" value="Genomic_DNA"/>
</dbReference>